<evidence type="ECO:0000313" key="1">
    <source>
        <dbReference type="EMBL" id="MBW4560662.1"/>
    </source>
</evidence>
<dbReference type="Proteomes" id="UP000715781">
    <property type="component" value="Unassembled WGS sequence"/>
</dbReference>
<evidence type="ECO:0000313" key="2">
    <source>
        <dbReference type="Proteomes" id="UP000715781"/>
    </source>
</evidence>
<accession>A0A951PVN0</accession>
<name>A0A951PVN0_9NOST</name>
<dbReference type="EMBL" id="JAHHHN010000002">
    <property type="protein sequence ID" value="MBW4560662.1"/>
    <property type="molecule type" value="Genomic_DNA"/>
</dbReference>
<sequence>MSRLNPGKVSFEYQITSDNGGFHDDHAQIPLFYMMAIVKISINLCRFVRSIRVSDICAKWSLYGDFGLELNRLWLCFTLRMRISFLAIAHSECSRCWPFQSVQSVIVSPQAAKHNSSPHPSASLSVTLCQNLDAFALASPTF</sequence>
<reference evidence="1" key="2">
    <citation type="journal article" date="2022" name="Microbiol. Resour. Announc.">
        <title>Metagenome Sequencing to Explore Phylogenomics of Terrestrial Cyanobacteria.</title>
        <authorList>
            <person name="Ward R.D."/>
            <person name="Stajich J.E."/>
            <person name="Johansen J.R."/>
            <person name="Huntemann M."/>
            <person name="Clum A."/>
            <person name="Foster B."/>
            <person name="Foster B."/>
            <person name="Roux S."/>
            <person name="Palaniappan K."/>
            <person name="Varghese N."/>
            <person name="Mukherjee S."/>
            <person name="Reddy T.B.K."/>
            <person name="Daum C."/>
            <person name="Copeland A."/>
            <person name="Chen I.A."/>
            <person name="Ivanova N.N."/>
            <person name="Kyrpides N.C."/>
            <person name="Shapiro N."/>
            <person name="Eloe-Fadrosh E.A."/>
            <person name="Pietrasiak N."/>
        </authorList>
    </citation>
    <scope>NUCLEOTIDE SEQUENCE</scope>
    <source>
        <strain evidence="1">JT2-VF2</strain>
    </source>
</reference>
<proteinExistence type="predicted"/>
<comment type="caution">
    <text evidence="1">The sequence shown here is derived from an EMBL/GenBank/DDBJ whole genome shotgun (WGS) entry which is preliminary data.</text>
</comment>
<organism evidence="1 2">
    <name type="scientific">Mojavia pulchra JT2-VF2</name>
    <dbReference type="NCBI Taxonomy" id="287848"/>
    <lineage>
        <taxon>Bacteria</taxon>
        <taxon>Bacillati</taxon>
        <taxon>Cyanobacteriota</taxon>
        <taxon>Cyanophyceae</taxon>
        <taxon>Nostocales</taxon>
        <taxon>Nostocaceae</taxon>
    </lineage>
</organism>
<gene>
    <name evidence="1" type="ORF">KME32_05790</name>
</gene>
<protein>
    <submittedName>
        <fullName evidence="1">Uncharacterized protein</fullName>
    </submittedName>
</protein>
<reference evidence="1" key="1">
    <citation type="submission" date="2021-05" db="EMBL/GenBank/DDBJ databases">
        <authorList>
            <person name="Pietrasiak N."/>
            <person name="Ward R."/>
            <person name="Stajich J.E."/>
            <person name="Kurbessoian T."/>
        </authorList>
    </citation>
    <scope>NUCLEOTIDE SEQUENCE</scope>
    <source>
        <strain evidence="1">JT2-VF2</strain>
    </source>
</reference>
<dbReference type="AlphaFoldDB" id="A0A951PVN0"/>